<gene>
    <name evidence="3" type="ORF">KUTeg_016743</name>
</gene>
<dbReference type="EMBL" id="JARBDR010000813">
    <property type="protein sequence ID" value="KAJ8306198.1"/>
    <property type="molecule type" value="Genomic_DNA"/>
</dbReference>
<evidence type="ECO:0000313" key="4">
    <source>
        <dbReference type="Proteomes" id="UP001217089"/>
    </source>
</evidence>
<comment type="similarity">
    <text evidence="1">Belongs to the NAD(P)-dependent epimerase/dehydratase family.</text>
</comment>
<evidence type="ECO:0000313" key="3">
    <source>
        <dbReference type="EMBL" id="KAJ8306198.1"/>
    </source>
</evidence>
<dbReference type="PANTHER" id="PTHR42687:SF1">
    <property type="entry name" value="L-THREONINE 3-DEHYDROGENASE, MITOCHONDRIAL"/>
    <property type="match status" value="1"/>
</dbReference>
<organism evidence="3 4">
    <name type="scientific">Tegillarca granosa</name>
    <name type="common">Malaysian cockle</name>
    <name type="synonym">Anadara granosa</name>
    <dbReference type="NCBI Taxonomy" id="220873"/>
    <lineage>
        <taxon>Eukaryota</taxon>
        <taxon>Metazoa</taxon>
        <taxon>Spiralia</taxon>
        <taxon>Lophotrochozoa</taxon>
        <taxon>Mollusca</taxon>
        <taxon>Bivalvia</taxon>
        <taxon>Autobranchia</taxon>
        <taxon>Pteriomorphia</taxon>
        <taxon>Arcoida</taxon>
        <taxon>Arcoidea</taxon>
        <taxon>Arcidae</taxon>
        <taxon>Tegillarca</taxon>
    </lineage>
</organism>
<name>A0ABQ9ELS9_TEGGR</name>
<dbReference type="InterPro" id="IPR036291">
    <property type="entry name" value="NAD(P)-bd_dom_sf"/>
</dbReference>
<keyword evidence="4" id="KW-1185">Reference proteome</keyword>
<dbReference type="InterPro" id="IPR051225">
    <property type="entry name" value="NAD(P)_epim/dehydratase"/>
</dbReference>
<evidence type="ECO:0000256" key="1">
    <source>
        <dbReference type="ARBA" id="ARBA00007637"/>
    </source>
</evidence>
<feature type="domain" description="NAD-dependent epimerase/dehydratase" evidence="2">
    <location>
        <begin position="12"/>
        <end position="67"/>
    </location>
</feature>
<dbReference type="Gene3D" id="3.40.50.720">
    <property type="entry name" value="NAD(P)-binding Rossmann-like Domain"/>
    <property type="match status" value="2"/>
</dbReference>
<dbReference type="PANTHER" id="PTHR42687">
    <property type="entry name" value="L-THREONINE 3-DEHYDROGENASE"/>
    <property type="match status" value="1"/>
</dbReference>
<comment type="caution">
    <text evidence="3">The sequence shown here is derived from an EMBL/GenBank/DDBJ whole genome shotgun (WGS) entry which is preliminary data.</text>
</comment>
<accession>A0ABQ9ELS9</accession>
<dbReference type="Pfam" id="PF01370">
    <property type="entry name" value="Epimerase"/>
    <property type="match status" value="1"/>
</dbReference>
<dbReference type="SUPFAM" id="SSF51735">
    <property type="entry name" value="NAD(P)-binding Rossmann-fold domains"/>
    <property type="match status" value="1"/>
</dbReference>
<protein>
    <recommendedName>
        <fullName evidence="2">NAD-dependent epimerase/dehydratase domain-containing protein</fullName>
    </recommendedName>
</protein>
<sequence length="122" mass="13805">MYILYLILGAFGPDSPRNPTPDLTIQRPRTIYGVSKVHAELIGEYYFHKYGLDFRSLRFPGVISAHTSPGGGTTADSWPQSFDDSNARRDWGWKHEYDLELMCQTMIEALAPKHAEKQSSAL</sequence>
<evidence type="ECO:0000259" key="2">
    <source>
        <dbReference type="Pfam" id="PF01370"/>
    </source>
</evidence>
<proteinExistence type="inferred from homology"/>
<dbReference type="Proteomes" id="UP001217089">
    <property type="component" value="Unassembled WGS sequence"/>
</dbReference>
<dbReference type="InterPro" id="IPR001509">
    <property type="entry name" value="Epimerase_deHydtase"/>
</dbReference>
<reference evidence="3 4" key="1">
    <citation type="submission" date="2022-12" db="EMBL/GenBank/DDBJ databases">
        <title>Chromosome-level genome of Tegillarca granosa.</title>
        <authorList>
            <person name="Kim J."/>
        </authorList>
    </citation>
    <scope>NUCLEOTIDE SEQUENCE [LARGE SCALE GENOMIC DNA]</scope>
    <source>
        <strain evidence="3">Teg-2019</strain>
        <tissue evidence="3">Adductor muscle</tissue>
    </source>
</reference>